<name>A0ABY8NBF1_9GAMM</name>
<proteinExistence type="predicted"/>
<sequence length="132" mass="15214">MKNIVLFVFVFFLSSIVTAQSLVGVWELDSGEYIDGDGQLVDYSGLGFKSLKIISNSHFSFTSMKGDKFWASGSGTYKVKDGKYTEKLKFNSFGEESGSEFVFDVKIENQYWHNSRWKDGVRVEYEVWRRVE</sequence>
<evidence type="ECO:0000313" key="1">
    <source>
        <dbReference type="EMBL" id="WGL15122.1"/>
    </source>
</evidence>
<evidence type="ECO:0000313" key="2">
    <source>
        <dbReference type="Proteomes" id="UP001236500"/>
    </source>
</evidence>
<gene>
    <name evidence="1" type="ORF">PVT68_10065</name>
</gene>
<dbReference type="Proteomes" id="UP001236500">
    <property type="component" value="Chromosome"/>
</dbReference>
<dbReference type="RefSeq" id="WP_280317669.1">
    <property type="nucleotide sequence ID" value="NZ_CP118605.1"/>
</dbReference>
<keyword evidence="2" id="KW-1185">Reference proteome</keyword>
<organism evidence="1 2">
    <name type="scientific">Microbulbifer bruguierae</name>
    <dbReference type="NCBI Taxonomy" id="3029061"/>
    <lineage>
        <taxon>Bacteria</taxon>
        <taxon>Pseudomonadati</taxon>
        <taxon>Pseudomonadota</taxon>
        <taxon>Gammaproteobacteria</taxon>
        <taxon>Cellvibrionales</taxon>
        <taxon>Microbulbiferaceae</taxon>
        <taxon>Microbulbifer</taxon>
    </lineage>
</organism>
<protein>
    <recommendedName>
        <fullName evidence="3">Extracellular endo-alpha-(1-&gt;5)-L-arabinanase C-terminal domain-containing protein</fullName>
    </recommendedName>
</protein>
<dbReference type="EMBL" id="CP118605">
    <property type="protein sequence ID" value="WGL15122.1"/>
    <property type="molecule type" value="Genomic_DNA"/>
</dbReference>
<reference evidence="1 2" key="1">
    <citation type="submission" date="2023-02" db="EMBL/GenBank/DDBJ databases">
        <title>Description and genomic characterization of Microbulbifer bruguierae sp. nov., isolated from the sediment of mangrove plant Bruguiera sexangula.</title>
        <authorList>
            <person name="Long M."/>
        </authorList>
    </citation>
    <scope>NUCLEOTIDE SEQUENCE [LARGE SCALE GENOMIC DNA]</scope>
    <source>
        <strain evidence="1 2">H12</strain>
    </source>
</reference>
<evidence type="ECO:0008006" key="3">
    <source>
        <dbReference type="Google" id="ProtNLM"/>
    </source>
</evidence>
<dbReference type="Gene3D" id="2.40.128.490">
    <property type="entry name" value="Uncharacterised protein PF14869, DUF4488"/>
    <property type="match status" value="1"/>
</dbReference>
<accession>A0ABY8NBF1</accession>